<dbReference type="Proteomes" id="UP000190888">
    <property type="component" value="Unassembled WGS sequence"/>
</dbReference>
<organism evidence="2 3">
    <name type="scientific">Sediminibacterium ginsengisoli</name>
    <dbReference type="NCBI Taxonomy" id="413434"/>
    <lineage>
        <taxon>Bacteria</taxon>
        <taxon>Pseudomonadati</taxon>
        <taxon>Bacteroidota</taxon>
        <taxon>Chitinophagia</taxon>
        <taxon>Chitinophagales</taxon>
        <taxon>Chitinophagaceae</taxon>
        <taxon>Sediminibacterium</taxon>
    </lineage>
</organism>
<dbReference type="OrthoDB" id="7560784at2"/>
<feature type="domain" description="Pvc16 N-terminal" evidence="1">
    <location>
        <begin position="8"/>
        <end position="180"/>
    </location>
</feature>
<evidence type="ECO:0000313" key="3">
    <source>
        <dbReference type="Proteomes" id="UP000190888"/>
    </source>
</evidence>
<dbReference type="AlphaFoldDB" id="A0A1T4PMQ4"/>
<dbReference type="InterPro" id="IPR025351">
    <property type="entry name" value="Pvc16_N"/>
</dbReference>
<accession>A0A1T4PMQ4</accession>
<dbReference type="Pfam" id="PF14065">
    <property type="entry name" value="Pvc16_N"/>
    <property type="match status" value="1"/>
</dbReference>
<evidence type="ECO:0000313" key="2">
    <source>
        <dbReference type="EMBL" id="SJZ92497.1"/>
    </source>
</evidence>
<dbReference type="EMBL" id="FUWH01000006">
    <property type="protein sequence ID" value="SJZ92497.1"/>
    <property type="molecule type" value="Genomic_DNA"/>
</dbReference>
<name>A0A1T4PMQ4_9BACT</name>
<evidence type="ECO:0000259" key="1">
    <source>
        <dbReference type="Pfam" id="PF14065"/>
    </source>
</evidence>
<protein>
    <recommendedName>
        <fullName evidence="1">Pvc16 N-terminal domain-containing protein</fullName>
    </recommendedName>
</protein>
<dbReference type="RefSeq" id="WP_078831664.1">
    <property type="nucleotide sequence ID" value="NZ_FUWH01000006.1"/>
</dbReference>
<sequence>MIYEAMSCIADELNEYFRARLKIAEDLVILSGIVNQDGTVAIQGENKVLLTLINIEKEPSVKSNAFAGGARTLVNMPTSMSVNIYVLFSSYFSAGNYPEALRFTSFIMAFLQEKPVFSSANTPRLNAGIEKLTFEMESLGSEKLNNVWATLGAKYMPSVLYKIRMLTFDSSVIREYRPRISGSERDSEPV</sequence>
<keyword evidence="3" id="KW-1185">Reference proteome</keyword>
<gene>
    <name evidence="2" type="ORF">SAMN04488132_10684</name>
</gene>
<proteinExistence type="predicted"/>
<dbReference type="STRING" id="413434.SAMN04488132_10684"/>
<reference evidence="2 3" key="1">
    <citation type="submission" date="2017-02" db="EMBL/GenBank/DDBJ databases">
        <authorList>
            <person name="Peterson S.W."/>
        </authorList>
    </citation>
    <scope>NUCLEOTIDE SEQUENCE [LARGE SCALE GENOMIC DNA]</scope>
    <source>
        <strain evidence="2 3">DSM 22335</strain>
    </source>
</reference>